<dbReference type="GeneID" id="42002282"/>
<keyword evidence="3" id="KW-1185">Reference proteome</keyword>
<evidence type="ECO:0000313" key="2">
    <source>
        <dbReference type="EMBL" id="TPX37156.1"/>
    </source>
</evidence>
<dbReference type="Proteomes" id="UP000319731">
    <property type="component" value="Unassembled WGS sequence"/>
</dbReference>
<dbReference type="SUPFAM" id="SSF51735">
    <property type="entry name" value="NAD(P)-binding Rossmann-fold domains"/>
    <property type="match status" value="1"/>
</dbReference>
<sequence>MQAATEQNKHKVFVTGASGKLGQALCQDLMKSGVFEVVGSVPPQEVKEKCSKLEQCGCKVCECDAAKTESVVKVLRETKPMQMAIIGTAESHQAEHLKSYIDAAKEAGVEYVLLFSSAGADKDVTIWGKQFHEIEDYLKRSVKNWTIVRSMFHAENFLLYAKEIKEHNTLTMPTNDYFAPVSVLDVACAATHILKDCQKHHGKTYDITGVKAKHGTGFAKAASKALGRKIEFKKISMEDAHKLLIEHGMKHDKADFLISFYKAVDENKLNFVSPDCRTLTGTDPMSMRQVFEHYGDILGKKKEE</sequence>
<dbReference type="EMBL" id="QEAO01000003">
    <property type="protein sequence ID" value="TPX37156.1"/>
    <property type="molecule type" value="Genomic_DNA"/>
</dbReference>
<proteinExistence type="predicted"/>
<name>A0A507CGJ0_9FUNG</name>
<dbReference type="Pfam" id="PF05368">
    <property type="entry name" value="NmrA"/>
    <property type="match status" value="1"/>
</dbReference>
<dbReference type="OrthoDB" id="2101222at2759"/>
<evidence type="ECO:0000313" key="3">
    <source>
        <dbReference type="Proteomes" id="UP000319731"/>
    </source>
</evidence>
<protein>
    <recommendedName>
        <fullName evidence="1">NmrA-like domain-containing protein</fullName>
    </recommendedName>
</protein>
<dbReference type="AlphaFoldDB" id="A0A507CGJ0"/>
<dbReference type="InterPro" id="IPR051604">
    <property type="entry name" value="Ergot_Alk_Oxidoreductase"/>
</dbReference>
<dbReference type="InterPro" id="IPR008030">
    <property type="entry name" value="NmrA-like"/>
</dbReference>
<dbReference type="InterPro" id="IPR036291">
    <property type="entry name" value="NAD(P)-bd_dom_sf"/>
</dbReference>
<evidence type="ECO:0000259" key="1">
    <source>
        <dbReference type="Pfam" id="PF05368"/>
    </source>
</evidence>
<dbReference type="RefSeq" id="XP_031027226.1">
    <property type="nucleotide sequence ID" value="XM_031166985.1"/>
</dbReference>
<comment type="caution">
    <text evidence="2">The sequence shown here is derived from an EMBL/GenBank/DDBJ whole genome shotgun (WGS) entry which is preliminary data.</text>
</comment>
<dbReference type="Gene3D" id="3.90.25.10">
    <property type="entry name" value="UDP-galactose 4-epimerase, domain 1"/>
    <property type="match status" value="1"/>
</dbReference>
<organism evidence="2 3">
    <name type="scientific">Synchytrium microbalum</name>
    <dbReference type="NCBI Taxonomy" id="1806994"/>
    <lineage>
        <taxon>Eukaryota</taxon>
        <taxon>Fungi</taxon>
        <taxon>Fungi incertae sedis</taxon>
        <taxon>Chytridiomycota</taxon>
        <taxon>Chytridiomycota incertae sedis</taxon>
        <taxon>Chytridiomycetes</taxon>
        <taxon>Synchytriales</taxon>
        <taxon>Synchytriaceae</taxon>
        <taxon>Synchytrium</taxon>
    </lineage>
</organism>
<accession>A0A507CGJ0</accession>
<gene>
    <name evidence="2" type="ORF">SmJEL517_g01057</name>
</gene>
<dbReference type="PANTHER" id="PTHR43162:SF1">
    <property type="entry name" value="PRESTALK A DIFFERENTIATION PROTEIN A"/>
    <property type="match status" value="1"/>
</dbReference>
<feature type="domain" description="NmrA-like" evidence="1">
    <location>
        <begin position="9"/>
        <end position="249"/>
    </location>
</feature>
<reference evidence="2 3" key="1">
    <citation type="journal article" date="2019" name="Sci. Rep.">
        <title>Comparative genomics of chytrid fungi reveal insights into the obligate biotrophic and pathogenic lifestyle of Synchytrium endobioticum.</title>
        <authorList>
            <person name="van de Vossenberg B.T.L.H."/>
            <person name="Warris S."/>
            <person name="Nguyen H.D.T."/>
            <person name="van Gent-Pelzer M.P.E."/>
            <person name="Joly D.L."/>
            <person name="van de Geest H.C."/>
            <person name="Bonants P.J.M."/>
            <person name="Smith D.S."/>
            <person name="Levesque C.A."/>
            <person name="van der Lee T.A.J."/>
        </authorList>
    </citation>
    <scope>NUCLEOTIDE SEQUENCE [LARGE SCALE GENOMIC DNA]</scope>
    <source>
        <strain evidence="2 3">JEL517</strain>
    </source>
</reference>
<dbReference type="PANTHER" id="PTHR43162">
    <property type="match status" value="1"/>
</dbReference>
<dbReference type="Gene3D" id="3.40.50.720">
    <property type="entry name" value="NAD(P)-binding Rossmann-like Domain"/>
    <property type="match status" value="1"/>
</dbReference>
<dbReference type="STRING" id="1806994.A0A507CGJ0"/>